<name>A0A9P5PH20_9AGAR</name>
<protein>
    <submittedName>
        <fullName evidence="1">Uncharacterized protein</fullName>
    </submittedName>
</protein>
<dbReference type="EMBL" id="JADNRY010000150">
    <property type="protein sequence ID" value="KAF9063236.1"/>
    <property type="molecule type" value="Genomic_DNA"/>
</dbReference>
<evidence type="ECO:0000313" key="2">
    <source>
        <dbReference type="Proteomes" id="UP000772434"/>
    </source>
</evidence>
<comment type="caution">
    <text evidence="1">The sequence shown here is derived from an EMBL/GenBank/DDBJ whole genome shotgun (WGS) entry which is preliminary data.</text>
</comment>
<accession>A0A9P5PH20</accession>
<proteinExistence type="predicted"/>
<organism evidence="1 2">
    <name type="scientific">Rhodocollybia butyracea</name>
    <dbReference type="NCBI Taxonomy" id="206335"/>
    <lineage>
        <taxon>Eukaryota</taxon>
        <taxon>Fungi</taxon>
        <taxon>Dikarya</taxon>
        <taxon>Basidiomycota</taxon>
        <taxon>Agaricomycotina</taxon>
        <taxon>Agaricomycetes</taxon>
        <taxon>Agaricomycetidae</taxon>
        <taxon>Agaricales</taxon>
        <taxon>Marasmiineae</taxon>
        <taxon>Omphalotaceae</taxon>
        <taxon>Rhodocollybia</taxon>
    </lineage>
</organism>
<evidence type="ECO:0000313" key="1">
    <source>
        <dbReference type="EMBL" id="KAF9063236.1"/>
    </source>
</evidence>
<reference evidence="1" key="1">
    <citation type="submission" date="2020-11" db="EMBL/GenBank/DDBJ databases">
        <authorList>
            <consortium name="DOE Joint Genome Institute"/>
            <person name="Ahrendt S."/>
            <person name="Riley R."/>
            <person name="Andreopoulos W."/>
            <person name="Labutti K."/>
            <person name="Pangilinan J."/>
            <person name="Ruiz-Duenas F.J."/>
            <person name="Barrasa J.M."/>
            <person name="Sanchez-Garcia M."/>
            <person name="Camarero S."/>
            <person name="Miyauchi S."/>
            <person name="Serrano A."/>
            <person name="Linde D."/>
            <person name="Babiker R."/>
            <person name="Drula E."/>
            <person name="Ayuso-Fernandez I."/>
            <person name="Pacheco R."/>
            <person name="Padilla G."/>
            <person name="Ferreira P."/>
            <person name="Barriuso J."/>
            <person name="Kellner H."/>
            <person name="Castanera R."/>
            <person name="Alfaro M."/>
            <person name="Ramirez L."/>
            <person name="Pisabarro A.G."/>
            <person name="Kuo A."/>
            <person name="Tritt A."/>
            <person name="Lipzen A."/>
            <person name="He G."/>
            <person name="Yan M."/>
            <person name="Ng V."/>
            <person name="Cullen D."/>
            <person name="Martin F."/>
            <person name="Rosso M.-N."/>
            <person name="Henrissat B."/>
            <person name="Hibbett D."/>
            <person name="Martinez A.T."/>
            <person name="Grigoriev I.V."/>
        </authorList>
    </citation>
    <scope>NUCLEOTIDE SEQUENCE</scope>
    <source>
        <strain evidence="1">AH 40177</strain>
    </source>
</reference>
<keyword evidence="2" id="KW-1185">Reference proteome</keyword>
<dbReference type="AlphaFoldDB" id="A0A9P5PH20"/>
<dbReference type="Proteomes" id="UP000772434">
    <property type="component" value="Unassembled WGS sequence"/>
</dbReference>
<sequence>MRTFSVQVIQLSDNVLINAGFLSDGKSLILVVVHIYRLSLTYCSLGCAFGSLKLTIQTTRTNPELLAGLTWFMLERQNLSAKEPLKHPAFRLEMFRYSPLIASDAFISVAPHPIGYLEFQSILYWRGIFIDLSELFTARIRVEFLPGSSP</sequence>
<gene>
    <name evidence="1" type="ORF">BDP27DRAFT_247984</name>
</gene>